<reference evidence="1" key="1">
    <citation type="submission" date="2019-11" db="EMBL/GenBank/DDBJ databases">
        <title>Nori genome reveals adaptations in red seaweeds to the harsh intertidal environment.</title>
        <authorList>
            <person name="Wang D."/>
            <person name="Mao Y."/>
        </authorList>
    </citation>
    <scope>NUCLEOTIDE SEQUENCE</scope>
    <source>
        <tissue evidence="1">Gametophyte</tissue>
    </source>
</reference>
<keyword evidence="2" id="KW-1185">Reference proteome</keyword>
<name>A0ACC3BJN7_PYRYE</name>
<gene>
    <name evidence="1" type="ORF">I4F81_000636</name>
</gene>
<accession>A0ACC3BJN7</accession>
<organism evidence="1 2">
    <name type="scientific">Pyropia yezoensis</name>
    <name type="common">Susabi-nori</name>
    <name type="synonym">Porphyra yezoensis</name>
    <dbReference type="NCBI Taxonomy" id="2788"/>
    <lineage>
        <taxon>Eukaryota</taxon>
        <taxon>Rhodophyta</taxon>
        <taxon>Bangiophyceae</taxon>
        <taxon>Bangiales</taxon>
        <taxon>Bangiaceae</taxon>
        <taxon>Pyropia</taxon>
    </lineage>
</organism>
<protein>
    <submittedName>
        <fullName evidence="1">Uncharacterized protein</fullName>
    </submittedName>
</protein>
<dbReference type="EMBL" id="CM020618">
    <property type="protein sequence ID" value="KAK1858022.1"/>
    <property type="molecule type" value="Genomic_DNA"/>
</dbReference>
<evidence type="ECO:0000313" key="2">
    <source>
        <dbReference type="Proteomes" id="UP000798662"/>
    </source>
</evidence>
<sequence length="547" mass="54337">MPPPAAHGGSYAALLLAAVADASAAAPAPAPAALPYPSPAPIPPSRLPPPQTAPVAAEGAAAASGEDVVDLTLEYGNDFGASAGGAGRAAAGDPESTPAAADASPGARPRRARGKAAATTPAATAAAAAAAAVSAAPATTAAARRRAGGYGAPAPAWAASAASAGYGYGLAAGCGGDADAPAGAPAGKAPKATKAGRAGAKGAAGAAGGKWARAATADTKAAIPPAAKRSRKAGKGDGAGGGGGCAEKRATRYRPVPSQAMQERLSRAFAHRLFLVGVETPSTAAADGGDEARVYSVLGSTANVYTVTIRERPSCTCPDHIKRGDPCKHILFVMHRVLKVERTDPCLWQTSLLPSELARIFGAAPRNGEGGGLLASPAVRASYTATMGEEPATATEPDAAGTIGGVAAADGRRPLSDDDDCPICCEEMGAGDPGATDWCRSCKNNVHTQCIGKWLGVKAAAGEPATCPMCRAGWHTGGGGRRGGGAGARVAAGPARPEGGYVNLASVSEAHAQPLSLAERYPRTSRFMSDGWRSRRGFHLVRDDDED</sequence>
<proteinExistence type="predicted"/>
<comment type="caution">
    <text evidence="1">The sequence shown here is derived from an EMBL/GenBank/DDBJ whole genome shotgun (WGS) entry which is preliminary data.</text>
</comment>
<evidence type="ECO:0000313" key="1">
    <source>
        <dbReference type="EMBL" id="KAK1858022.1"/>
    </source>
</evidence>
<dbReference type="Proteomes" id="UP000798662">
    <property type="component" value="Chromosome 1"/>
</dbReference>